<protein>
    <submittedName>
        <fullName evidence="1">Uncharacterized protein</fullName>
    </submittedName>
</protein>
<evidence type="ECO:0000313" key="1">
    <source>
        <dbReference type="EMBL" id="GEU66396.1"/>
    </source>
</evidence>
<gene>
    <name evidence="1" type="ORF">Tci_038374</name>
</gene>
<organism evidence="1">
    <name type="scientific">Tanacetum cinerariifolium</name>
    <name type="common">Dalmatian daisy</name>
    <name type="synonym">Chrysanthemum cinerariifolium</name>
    <dbReference type="NCBI Taxonomy" id="118510"/>
    <lineage>
        <taxon>Eukaryota</taxon>
        <taxon>Viridiplantae</taxon>
        <taxon>Streptophyta</taxon>
        <taxon>Embryophyta</taxon>
        <taxon>Tracheophyta</taxon>
        <taxon>Spermatophyta</taxon>
        <taxon>Magnoliopsida</taxon>
        <taxon>eudicotyledons</taxon>
        <taxon>Gunneridae</taxon>
        <taxon>Pentapetalae</taxon>
        <taxon>asterids</taxon>
        <taxon>campanulids</taxon>
        <taxon>Asterales</taxon>
        <taxon>Asteraceae</taxon>
        <taxon>Asteroideae</taxon>
        <taxon>Anthemideae</taxon>
        <taxon>Anthemidinae</taxon>
        <taxon>Tanacetum</taxon>
    </lineage>
</organism>
<dbReference type="AlphaFoldDB" id="A0A6L2LXA6"/>
<name>A0A6L2LXA6_TANCI</name>
<accession>A0A6L2LXA6</accession>
<reference evidence="1" key="1">
    <citation type="journal article" date="2019" name="Sci. Rep.">
        <title>Draft genome of Tanacetum cinerariifolium, the natural source of mosquito coil.</title>
        <authorList>
            <person name="Yamashiro T."/>
            <person name="Shiraishi A."/>
            <person name="Satake H."/>
            <person name="Nakayama K."/>
        </authorList>
    </citation>
    <scope>NUCLEOTIDE SEQUENCE</scope>
</reference>
<dbReference type="EMBL" id="BKCJ010005375">
    <property type="protein sequence ID" value="GEU66396.1"/>
    <property type="molecule type" value="Genomic_DNA"/>
</dbReference>
<proteinExistence type="predicted"/>
<comment type="caution">
    <text evidence="1">The sequence shown here is derived from an EMBL/GenBank/DDBJ whole genome shotgun (WGS) entry which is preliminary data.</text>
</comment>
<sequence length="290" mass="32703">MRMVWKGFSGVETPLFEGMLVIRENVAEGIAVEQVQDDATVLLLLKENESAEVEEVVEVGTTAKLITKVTAASTPVSAASITIPAAEPQVPAATTTVIPVTAAYTRRRKGVVIRDLEEESTTIKPADTKSKDKGKGIMVEEPKPMKKKDQATEDKTVQRYQVMKKRPQTEGQARKNTMIYLKNTAGFRLDYFKGMSYDDIRLIFEAKFNTNIEFLLKSKEQIEEEENRAIASINETPAQKASKRRKLNEEVKYVEDLKQHLEIMPDEDYDVYTEATPLARKVPVVDYQII</sequence>